<keyword evidence="1" id="KW-0732">Signal</keyword>
<organism evidence="2 3">
    <name type="scientific">Parthenolecanium corni</name>
    <dbReference type="NCBI Taxonomy" id="536013"/>
    <lineage>
        <taxon>Eukaryota</taxon>
        <taxon>Metazoa</taxon>
        <taxon>Ecdysozoa</taxon>
        <taxon>Arthropoda</taxon>
        <taxon>Hexapoda</taxon>
        <taxon>Insecta</taxon>
        <taxon>Pterygota</taxon>
        <taxon>Neoptera</taxon>
        <taxon>Paraneoptera</taxon>
        <taxon>Hemiptera</taxon>
        <taxon>Sternorrhyncha</taxon>
        <taxon>Coccoidea</taxon>
        <taxon>Coccidae</taxon>
        <taxon>Parthenolecanium</taxon>
    </lineage>
</organism>
<evidence type="ECO:0000313" key="3">
    <source>
        <dbReference type="Proteomes" id="UP001367676"/>
    </source>
</evidence>
<feature type="chain" id="PRO_5043010254" evidence="1">
    <location>
        <begin position="21"/>
        <end position="124"/>
    </location>
</feature>
<evidence type="ECO:0000313" key="2">
    <source>
        <dbReference type="EMBL" id="KAK7601438.1"/>
    </source>
</evidence>
<feature type="signal peptide" evidence="1">
    <location>
        <begin position="1"/>
        <end position="20"/>
    </location>
</feature>
<accession>A0AAN9TNX3</accession>
<name>A0AAN9TNX3_9HEMI</name>
<dbReference type="Proteomes" id="UP001367676">
    <property type="component" value="Unassembled WGS sequence"/>
</dbReference>
<dbReference type="AlphaFoldDB" id="A0AAN9TNX3"/>
<proteinExistence type="predicted"/>
<reference evidence="2 3" key="1">
    <citation type="submission" date="2024-03" db="EMBL/GenBank/DDBJ databases">
        <title>Adaptation during the transition from Ophiocordyceps entomopathogen to insect associate is accompanied by gene loss and intensified selection.</title>
        <authorList>
            <person name="Ward C.M."/>
            <person name="Onetto C.A."/>
            <person name="Borneman A.R."/>
        </authorList>
    </citation>
    <scope>NUCLEOTIDE SEQUENCE [LARGE SCALE GENOMIC DNA]</scope>
    <source>
        <strain evidence="2">AWRI1</strain>
        <tissue evidence="2">Single Adult Female</tissue>
    </source>
</reference>
<dbReference type="EMBL" id="JBBCAQ010000010">
    <property type="protein sequence ID" value="KAK7601438.1"/>
    <property type="molecule type" value="Genomic_DNA"/>
</dbReference>
<comment type="caution">
    <text evidence="2">The sequence shown here is derived from an EMBL/GenBank/DDBJ whole genome shotgun (WGS) entry which is preliminary data.</text>
</comment>
<sequence>MMYFYHLLVVCVLRVTFVSASYVPNIGVDGCLSCGPGDPQNAELEDFLKTQKVAQRLQSIKQQLDNSLRIQRQPKNAPKLKALPQFLVDQLMESNGNDADKETHKNTVEMRQVVLFPDEGKLFV</sequence>
<keyword evidence="3" id="KW-1185">Reference proteome</keyword>
<evidence type="ECO:0000256" key="1">
    <source>
        <dbReference type="SAM" id="SignalP"/>
    </source>
</evidence>
<gene>
    <name evidence="2" type="ORF">V9T40_008879</name>
</gene>
<protein>
    <submittedName>
        <fullName evidence="2">Uncharacterized protein</fullName>
    </submittedName>
</protein>